<organism evidence="1 2">
    <name type="scientific">Clostridium cibarium</name>
    <dbReference type="NCBI Taxonomy" id="2762247"/>
    <lineage>
        <taxon>Bacteria</taxon>
        <taxon>Bacillati</taxon>
        <taxon>Bacillota</taxon>
        <taxon>Clostridia</taxon>
        <taxon>Eubacteriales</taxon>
        <taxon>Clostridiaceae</taxon>
        <taxon>Clostridium</taxon>
    </lineage>
</organism>
<dbReference type="RefSeq" id="WP_191769696.1">
    <property type="nucleotide sequence ID" value="NZ_JACSRA010000029.1"/>
</dbReference>
<evidence type="ECO:0000313" key="2">
    <source>
        <dbReference type="Proteomes" id="UP000627781"/>
    </source>
</evidence>
<proteinExistence type="predicted"/>
<comment type="caution">
    <text evidence="1">The sequence shown here is derived from an EMBL/GenBank/DDBJ whole genome shotgun (WGS) entry which is preliminary data.</text>
</comment>
<keyword evidence="2" id="KW-1185">Reference proteome</keyword>
<name>A0ABR8PXB3_9CLOT</name>
<accession>A0ABR8PXB3</accession>
<sequence>MRSRKVKALIISLVICVTLTGGYYGYSKFNASTKAATSNHKAVTAKKINIEVGI</sequence>
<gene>
    <name evidence="1" type="ORF">H9661_15805</name>
</gene>
<reference evidence="1 2" key="1">
    <citation type="submission" date="2020-08" db="EMBL/GenBank/DDBJ databases">
        <title>A Genomic Blueprint of the Chicken Gut Microbiome.</title>
        <authorList>
            <person name="Gilroy R."/>
            <person name="Ravi A."/>
            <person name="Getino M."/>
            <person name="Pursley I."/>
            <person name="Horton D.L."/>
            <person name="Alikhan N.-F."/>
            <person name="Baker D."/>
            <person name="Gharbi K."/>
            <person name="Hall N."/>
            <person name="Watson M."/>
            <person name="Adriaenssens E.M."/>
            <person name="Foster-Nyarko E."/>
            <person name="Jarju S."/>
            <person name="Secka A."/>
            <person name="Antonio M."/>
            <person name="Oren A."/>
            <person name="Chaudhuri R."/>
            <person name="La Ragione R.M."/>
            <person name="Hildebrand F."/>
            <person name="Pallen M.J."/>
        </authorList>
    </citation>
    <scope>NUCLEOTIDE SEQUENCE [LARGE SCALE GENOMIC DNA]</scope>
    <source>
        <strain evidence="1 2">Sa3CVN1</strain>
    </source>
</reference>
<dbReference type="Proteomes" id="UP000627781">
    <property type="component" value="Unassembled WGS sequence"/>
</dbReference>
<dbReference type="EMBL" id="JACSRA010000029">
    <property type="protein sequence ID" value="MBD7912816.1"/>
    <property type="molecule type" value="Genomic_DNA"/>
</dbReference>
<protein>
    <submittedName>
        <fullName evidence="1">Uncharacterized protein</fullName>
    </submittedName>
</protein>
<evidence type="ECO:0000313" key="1">
    <source>
        <dbReference type="EMBL" id="MBD7912816.1"/>
    </source>
</evidence>